<protein>
    <submittedName>
        <fullName evidence="1">Choice-of-anchor E domain-containing protein</fullName>
    </submittedName>
</protein>
<name>A0A6H1U6W0_9CYAN</name>
<dbReference type="EMBL" id="CP051167">
    <property type="protein sequence ID" value="QIZ73773.1"/>
    <property type="molecule type" value="Genomic_DNA"/>
</dbReference>
<sequence>MFLQLSKLKILTLATGMVLLPSGIARASTLWTPVYETGFANRQTNGVENLFIEQFDPSLGILKTVKLDFSAALDGSWQVENLNETTPADFMALYTADLSFTGPDGLDLSSLASFVSFDESYTTSGLSAYDGSTDGDGTSGETFETASSNTTAIEIDAPSQAELAAMFVGTGQVDFTVETEDSSMAGGRGGGNMWSVFDTIASAGIKVSYEYEVDLPRKIPEPTSLLGLGLVSGLLVLRKRKTPVDSLLAKK</sequence>
<dbReference type="NCBIfam" id="TIGR02595">
    <property type="entry name" value="PEP_CTERM"/>
    <property type="match status" value="1"/>
</dbReference>
<dbReference type="Proteomes" id="UP000500857">
    <property type="component" value="Chromosome"/>
</dbReference>
<gene>
    <name evidence="1" type="ORF">HCG48_15635</name>
</gene>
<dbReference type="InterPro" id="IPR013424">
    <property type="entry name" value="Ice-binding_C"/>
</dbReference>
<keyword evidence="2" id="KW-1185">Reference proteome</keyword>
<dbReference type="KEGG" id="oxy:HCG48_15635"/>
<organism evidence="1 2">
    <name type="scientific">Oxynema aestuarii AP17</name>
    <dbReference type="NCBI Taxonomy" id="2064643"/>
    <lineage>
        <taxon>Bacteria</taxon>
        <taxon>Bacillati</taxon>
        <taxon>Cyanobacteriota</taxon>
        <taxon>Cyanophyceae</taxon>
        <taxon>Oscillatoriophycideae</taxon>
        <taxon>Oscillatoriales</taxon>
        <taxon>Oscillatoriaceae</taxon>
        <taxon>Oxynema</taxon>
        <taxon>Oxynema aestuarii</taxon>
    </lineage>
</organism>
<dbReference type="RefSeq" id="WP_168571913.1">
    <property type="nucleotide sequence ID" value="NZ_CP051167.1"/>
</dbReference>
<proteinExistence type="predicted"/>
<evidence type="ECO:0000313" key="2">
    <source>
        <dbReference type="Proteomes" id="UP000500857"/>
    </source>
</evidence>
<dbReference type="NCBIfam" id="NF033208">
    <property type="entry name" value="choice_anch_E"/>
    <property type="match status" value="1"/>
</dbReference>
<dbReference type="AlphaFoldDB" id="A0A6H1U6W0"/>
<reference evidence="1 2" key="1">
    <citation type="submission" date="2020-04" db="EMBL/GenBank/DDBJ databases">
        <authorList>
            <person name="Basu S."/>
            <person name="Maruthanayagam V."/>
            <person name="Chakraborty S."/>
            <person name="Pramanik A."/>
            <person name="Mukherjee J."/>
            <person name="Brink B."/>
        </authorList>
    </citation>
    <scope>NUCLEOTIDE SEQUENCE [LARGE SCALE GENOMIC DNA]</scope>
    <source>
        <strain evidence="1 2">AP17</strain>
    </source>
</reference>
<accession>A0A6H1U6W0</accession>
<evidence type="ECO:0000313" key="1">
    <source>
        <dbReference type="EMBL" id="QIZ73773.1"/>
    </source>
</evidence>